<dbReference type="EMBL" id="HF582854">
    <property type="protein sequence ID" value="CCQ36483.1"/>
    <property type="molecule type" value="Genomic_DNA"/>
</dbReference>
<dbReference type="GeneID" id="14652841"/>
<protein>
    <submittedName>
        <fullName evidence="3">ABC-type transport system permease protein (Probable substrate copper)</fullName>
    </submittedName>
</protein>
<dbReference type="AlphaFoldDB" id="M1Y1Y6"/>
<keyword evidence="2" id="KW-0812">Transmembrane</keyword>
<proteinExistence type="predicted"/>
<feature type="transmembrane region" description="Helical" evidence="2">
    <location>
        <begin position="279"/>
        <end position="300"/>
    </location>
</feature>
<organism evidence="3 4">
    <name type="scientific">Natronomonas moolapensis (strain DSM 18674 / CECT 7526 / JCM 14361 / 8.8.11)</name>
    <dbReference type="NCBI Taxonomy" id="268739"/>
    <lineage>
        <taxon>Archaea</taxon>
        <taxon>Methanobacteriati</taxon>
        <taxon>Methanobacteriota</taxon>
        <taxon>Stenosarchaea group</taxon>
        <taxon>Halobacteria</taxon>
        <taxon>Halobacteriales</taxon>
        <taxon>Natronomonadaceae</taxon>
        <taxon>Natronomonas</taxon>
    </lineage>
</organism>
<dbReference type="HOGENOM" id="CLU_923218_0_0_2"/>
<feature type="transmembrane region" description="Helical" evidence="2">
    <location>
        <begin position="79"/>
        <end position="105"/>
    </location>
</feature>
<dbReference type="RefSeq" id="WP_015409282.1">
    <property type="nucleotide sequence ID" value="NC_020388.1"/>
</dbReference>
<name>M1Y1Y6_NATM8</name>
<dbReference type="eggNOG" id="arCOG09006">
    <property type="taxonomic scope" value="Archaea"/>
</dbReference>
<reference evidence="3 4" key="1">
    <citation type="journal article" date="2013" name="Genome Announc.">
        <title>Genome of the haloarchaeon Natronomonas moolapensis, a neutrophilic member of a previously haloalkaliphilic genus.</title>
        <authorList>
            <person name="Dyall-Smith M.L."/>
            <person name="Pfeiffer F."/>
            <person name="Oberwinkler T."/>
            <person name="Klee K."/>
            <person name="Rampp M."/>
            <person name="Palm P."/>
            <person name="Gross K."/>
            <person name="Schuster S.C."/>
            <person name="Oesterhelt D."/>
        </authorList>
    </citation>
    <scope>NUCLEOTIDE SEQUENCE [LARGE SCALE GENOMIC DNA]</scope>
    <source>
        <strain evidence="4">DSM 18674 / JCM 14361 / 8.8.11</strain>
    </source>
</reference>
<feature type="transmembrane region" description="Helical" evidence="2">
    <location>
        <begin position="51"/>
        <end position="73"/>
    </location>
</feature>
<feature type="region of interest" description="Disordered" evidence="1">
    <location>
        <begin position="1"/>
        <end position="33"/>
    </location>
</feature>
<keyword evidence="4" id="KW-1185">Reference proteome</keyword>
<gene>
    <name evidence="3" type="primary">nosY2</name>
    <name evidence="3" type="ordered locus">Nmlp_2315</name>
</gene>
<accession>M1Y1Y6</accession>
<evidence type="ECO:0000313" key="4">
    <source>
        <dbReference type="Proteomes" id="UP000011867"/>
    </source>
</evidence>
<evidence type="ECO:0000313" key="3">
    <source>
        <dbReference type="EMBL" id="CCQ36483.1"/>
    </source>
</evidence>
<dbReference type="STRING" id="268739.Nmlp_2315"/>
<keyword evidence="2" id="KW-0472">Membrane</keyword>
<feature type="compositionally biased region" description="Low complexity" evidence="1">
    <location>
        <begin position="1"/>
        <end position="10"/>
    </location>
</feature>
<sequence>MSTPAESPEAPADDDADTPEMRGAEPTAAGRRPTAPRILSAVVRRELSTAVLTWSSLALLVGFVGTLLGIAWFGGGVQVGYVSTIIDLLTPLELLIPVIAFAFGYRTILDDDRRGVLDVLRTYPIEPWQVVLGAYAGRSLGLVGIVTAALSFLAFPIVVTESYRPVFYATHTGADSPGLYLRFIVLTACFAMVLLAIAVAISALVSTTRTAIAAVGLGLFALLFGADIGLLFALSRGLIAESSLVGSLAISPLSAYRGLVLETTVAVTAGTGPRTASPLFSAVGLLVWWAGSLAAAAFAVGR</sequence>
<dbReference type="GO" id="GO:0140359">
    <property type="term" value="F:ABC-type transporter activity"/>
    <property type="evidence" value="ECO:0007669"/>
    <property type="project" value="InterPro"/>
</dbReference>
<evidence type="ECO:0000256" key="2">
    <source>
        <dbReference type="SAM" id="Phobius"/>
    </source>
</evidence>
<dbReference type="Pfam" id="PF12679">
    <property type="entry name" value="ABC2_membrane_2"/>
    <property type="match status" value="1"/>
</dbReference>
<evidence type="ECO:0000256" key="1">
    <source>
        <dbReference type="SAM" id="MobiDB-lite"/>
    </source>
</evidence>
<feature type="transmembrane region" description="Helical" evidence="2">
    <location>
        <begin position="140"/>
        <end position="159"/>
    </location>
</feature>
<feature type="transmembrane region" description="Helical" evidence="2">
    <location>
        <begin position="212"/>
        <end position="234"/>
    </location>
</feature>
<dbReference type="Proteomes" id="UP000011867">
    <property type="component" value="Chromosome"/>
</dbReference>
<dbReference type="KEGG" id="nmo:Nmlp_2315"/>
<dbReference type="GO" id="GO:0005886">
    <property type="term" value="C:plasma membrane"/>
    <property type="evidence" value="ECO:0007669"/>
    <property type="project" value="UniProtKB-SubCell"/>
</dbReference>
<keyword evidence="2" id="KW-1133">Transmembrane helix</keyword>
<feature type="transmembrane region" description="Helical" evidence="2">
    <location>
        <begin position="179"/>
        <end position="205"/>
    </location>
</feature>